<accession>A0A1H9WQ36</accession>
<dbReference type="AlphaFoldDB" id="A0A1H9WQ36"/>
<dbReference type="PANTHER" id="PTHR32015">
    <property type="entry name" value="FASTING INDUCED LIPASE"/>
    <property type="match status" value="1"/>
</dbReference>
<protein>
    <submittedName>
        <fullName evidence="2">Alpha/beta hydrolase family protein</fullName>
    </submittedName>
</protein>
<organism evidence="2 3">
    <name type="scientific">Corynebacterium cystitidis DSM 20524</name>
    <dbReference type="NCBI Taxonomy" id="1121357"/>
    <lineage>
        <taxon>Bacteria</taxon>
        <taxon>Bacillati</taxon>
        <taxon>Actinomycetota</taxon>
        <taxon>Actinomycetes</taxon>
        <taxon>Mycobacteriales</taxon>
        <taxon>Corynebacteriaceae</taxon>
        <taxon>Corynebacterium</taxon>
    </lineage>
</organism>
<feature type="compositionally biased region" description="Low complexity" evidence="1">
    <location>
        <begin position="314"/>
        <end position="325"/>
    </location>
</feature>
<dbReference type="PANTHER" id="PTHR32015:SF1">
    <property type="entry name" value="LIPASE"/>
    <property type="match status" value="1"/>
</dbReference>
<dbReference type="STRING" id="1121357.SAMN05661109_02847"/>
<evidence type="ECO:0000313" key="2">
    <source>
        <dbReference type="EMBL" id="SES35975.1"/>
    </source>
</evidence>
<dbReference type="GO" id="GO:0016298">
    <property type="term" value="F:lipase activity"/>
    <property type="evidence" value="ECO:0007669"/>
    <property type="project" value="TreeGrafter"/>
</dbReference>
<keyword evidence="3" id="KW-1185">Reference proteome</keyword>
<dbReference type="InterPro" id="IPR029058">
    <property type="entry name" value="AB_hydrolase_fold"/>
</dbReference>
<dbReference type="InterPro" id="IPR002918">
    <property type="entry name" value="Lipase_EstA/Esterase_EstB"/>
</dbReference>
<keyword evidence="2" id="KW-0378">Hydrolase</keyword>
<dbReference type="Proteomes" id="UP000198929">
    <property type="component" value="Unassembled WGS sequence"/>
</dbReference>
<dbReference type="RefSeq" id="WP_092261185.1">
    <property type="nucleotide sequence ID" value="NZ_CP047199.1"/>
</dbReference>
<dbReference type="SUPFAM" id="SSF53474">
    <property type="entry name" value="alpha/beta-Hydrolases"/>
    <property type="match status" value="1"/>
</dbReference>
<sequence length="325" mass="34691">MKNSENVTRRIISTVIAVATVVVAGVGTMPQASADPLSTSSLDTSQVQGAAFNDPDCKSEFNPVIFIHGTSTTNKDWKNASNYLAERGYCTWAINYGAEPGRISYGWADLDQSAAEIAAGINNILARTGAEKVSLIGHSQGGMMIKRFIEEPGANNDAKVDRVVTFGASFGGTDVNGMRWLRGLFNSWPEFWKLMAGAAAFQQVVGDAGESSQIARVKSLPDTSPGIIYTAVYSPRDTTVTDTTSTHPVYGKNLPSTLQGEPGWVVNVDADQECGYSALLAHAQFPYSAEPIQLMEWGITRTPEMTTPVCGTQSSDSSPTVSSSL</sequence>
<dbReference type="Pfam" id="PF01674">
    <property type="entry name" value="Lipase_2"/>
    <property type="match status" value="1"/>
</dbReference>
<feature type="region of interest" description="Disordered" evidence="1">
    <location>
        <begin position="306"/>
        <end position="325"/>
    </location>
</feature>
<proteinExistence type="predicted"/>
<dbReference type="Gene3D" id="3.40.50.1820">
    <property type="entry name" value="alpha/beta hydrolase"/>
    <property type="match status" value="1"/>
</dbReference>
<evidence type="ECO:0000256" key="1">
    <source>
        <dbReference type="SAM" id="MobiDB-lite"/>
    </source>
</evidence>
<reference evidence="3" key="1">
    <citation type="submission" date="2016-10" db="EMBL/GenBank/DDBJ databases">
        <authorList>
            <person name="Varghese N."/>
            <person name="Submissions S."/>
        </authorList>
    </citation>
    <scope>NUCLEOTIDE SEQUENCE [LARGE SCALE GENOMIC DNA]</scope>
    <source>
        <strain evidence="3">DSM 20524</strain>
    </source>
</reference>
<gene>
    <name evidence="2" type="ORF">SAMN05661109_02847</name>
</gene>
<dbReference type="GO" id="GO:0016042">
    <property type="term" value="P:lipid catabolic process"/>
    <property type="evidence" value="ECO:0007669"/>
    <property type="project" value="InterPro"/>
</dbReference>
<dbReference type="EMBL" id="FOGQ01000033">
    <property type="protein sequence ID" value="SES35975.1"/>
    <property type="molecule type" value="Genomic_DNA"/>
</dbReference>
<name>A0A1H9WQ36_9CORY</name>
<evidence type="ECO:0000313" key="3">
    <source>
        <dbReference type="Proteomes" id="UP000198929"/>
    </source>
</evidence>